<organism evidence="2 3">
    <name type="scientific">Clostridium folliculivorans</name>
    <dbReference type="NCBI Taxonomy" id="2886038"/>
    <lineage>
        <taxon>Bacteria</taxon>
        <taxon>Bacillati</taxon>
        <taxon>Bacillota</taxon>
        <taxon>Clostridia</taxon>
        <taxon>Eubacteriales</taxon>
        <taxon>Clostridiaceae</taxon>
        <taxon>Clostridium</taxon>
    </lineage>
</organism>
<feature type="transmembrane region" description="Helical" evidence="1">
    <location>
        <begin position="230"/>
        <end position="253"/>
    </location>
</feature>
<gene>
    <name evidence="2" type="ORF">CFOLD11_44330</name>
</gene>
<evidence type="ECO:0000313" key="3">
    <source>
        <dbReference type="Proteomes" id="UP001057868"/>
    </source>
</evidence>
<name>A0A9W5Y6F8_9CLOT</name>
<dbReference type="RefSeq" id="WP_261854462.1">
    <property type="nucleotide sequence ID" value="NZ_BQXY01000013.1"/>
</dbReference>
<dbReference type="Proteomes" id="UP001057868">
    <property type="component" value="Unassembled WGS sequence"/>
</dbReference>
<feature type="transmembrane region" description="Helical" evidence="1">
    <location>
        <begin position="206"/>
        <end position="224"/>
    </location>
</feature>
<dbReference type="AlphaFoldDB" id="A0A9W5Y6F8"/>
<comment type="caution">
    <text evidence="2">The sequence shown here is derived from an EMBL/GenBank/DDBJ whole genome shotgun (WGS) entry which is preliminary data.</text>
</comment>
<feature type="transmembrane region" description="Helical" evidence="1">
    <location>
        <begin position="265"/>
        <end position="287"/>
    </location>
</feature>
<dbReference type="InterPro" id="IPR021359">
    <property type="entry name" value="DUF2812"/>
</dbReference>
<dbReference type="EMBL" id="BQXY01000013">
    <property type="protein sequence ID" value="GKU27606.1"/>
    <property type="molecule type" value="Genomic_DNA"/>
</dbReference>
<protein>
    <recommendedName>
        <fullName evidence="4">DUF2812 domain-containing protein</fullName>
    </recommendedName>
</protein>
<dbReference type="Pfam" id="PF11193">
    <property type="entry name" value="DUF2812"/>
    <property type="match status" value="1"/>
</dbReference>
<keyword evidence="1" id="KW-0472">Membrane</keyword>
<evidence type="ECO:0000256" key="1">
    <source>
        <dbReference type="SAM" id="Phobius"/>
    </source>
</evidence>
<keyword evidence="1" id="KW-0812">Transmembrane</keyword>
<sequence length="428" mass="49386">MAINTKIKIFNFFPYECEAAGEYLNNMARNGWILKSIKGSILIFKRDKSKTVRYTVDILHKVSEFDCKDSNEALEYRDYCEAAGWEFVGQRGKVQIFYTEDTENTLDIHTDEKEKFKSVFKASLYNALAHVVLIGTWLFYIYIELFLGSPDYTLSHNFGLLNVLMMMLLVLIFGVEVVGFITWSIRANRNLKVNKVMKYNNYKQIRIKRSLPLAIALITLISMICNTSDMPIVTTLIITFIPIIGILITRLFINKKRYSRNVNIVITLFGILISTVLVMSIVGRGIGRAIINIDNNKPENHVELSLTDFGYKETANSNPYTSFNESILAERLVYFSDDKEHDLSYTIFESKYPMIVEFNADRLVKTLNKLNVREYKSKLPSGVKVYAFNESKSFILVSGNKMIDARNNFTDMDDEKFLSIVYNKLFKE</sequence>
<feature type="transmembrane region" description="Helical" evidence="1">
    <location>
        <begin position="163"/>
        <end position="185"/>
    </location>
</feature>
<keyword evidence="1" id="KW-1133">Transmembrane helix</keyword>
<proteinExistence type="predicted"/>
<keyword evidence="3" id="KW-1185">Reference proteome</keyword>
<accession>A0A9W5Y6F8</accession>
<feature type="transmembrane region" description="Helical" evidence="1">
    <location>
        <begin position="123"/>
        <end position="143"/>
    </location>
</feature>
<reference evidence="2" key="1">
    <citation type="journal article" date="2023" name="Int. J. Syst. Evol. Microbiol.">
        <title>&lt;i&gt;Clostridium folliculivorans&lt;/i&gt; sp. nov., isolated from soil samples of an organic paddy in Japan.</title>
        <authorList>
            <person name="Tazawa J."/>
            <person name="Kobayashi H."/>
            <person name="Tanizawa Y."/>
            <person name="Uchino A."/>
            <person name="Tanaka F."/>
            <person name="Urashima Y."/>
            <person name="Miura S."/>
            <person name="Sakamoto M."/>
            <person name="Ohkuma M."/>
            <person name="Tohno M."/>
        </authorList>
    </citation>
    <scope>NUCLEOTIDE SEQUENCE</scope>
    <source>
        <strain evidence="2">D1-1</strain>
    </source>
</reference>
<evidence type="ECO:0008006" key="4">
    <source>
        <dbReference type="Google" id="ProtNLM"/>
    </source>
</evidence>
<evidence type="ECO:0000313" key="2">
    <source>
        <dbReference type="EMBL" id="GKU27606.1"/>
    </source>
</evidence>